<dbReference type="SUPFAM" id="SSF46785">
    <property type="entry name" value="Winged helix' DNA-binding domain"/>
    <property type="match status" value="1"/>
</dbReference>
<dbReference type="GO" id="GO:0002376">
    <property type="term" value="P:immune system process"/>
    <property type="evidence" value="ECO:0007669"/>
    <property type="project" value="TreeGrafter"/>
</dbReference>
<accession>A0A3B3R1T6</accession>
<sequence length="394" mass="45667">MQCSKPQFGQWLIDQVRSGRYEGLRWVDSNKIRIPWKHNSRKDCGDEDNRIFKAWAEASGKINENPTDKAKWKTNFRCALNILKQFKMVEDHSKESDDPHKVYEIVMNGYNYKDQNSQDFSMNVEYPFIQDIYITDHSISQDEMQEALSNDMLSLNLNNQPGDDSQWHVPYPITSDAEQGGYPSQAMTMEIQQIPPSQMPVVVQEPYCPVNQPEVCDVPPSPPYYNLEISICYRKKLMQSITTTSPRVQLHFRCEDQTLGAQSICLPSTEHILDRYQAQYTNRILSSIERGLLLEVRPTGIYGLRQDRCHVFACTGNPAEMPNPQPNKLPQSSEVELLSFEKFIRDLKEFQENKRGSPEYTIYLCFGEKFPDGKAVDKKLITVKVKCLWFYVCQ</sequence>
<dbReference type="InterPro" id="IPR008984">
    <property type="entry name" value="SMAD_FHA_dom_sf"/>
</dbReference>
<dbReference type="Pfam" id="PF00605">
    <property type="entry name" value="IRF"/>
    <property type="match status" value="1"/>
</dbReference>
<dbReference type="PROSITE" id="PS51507">
    <property type="entry name" value="IRF_2"/>
    <property type="match status" value="1"/>
</dbReference>
<organism evidence="2 3">
    <name type="scientific">Paramormyrops kingsleyae</name>
    <dbReference type="NCBI Taxonomy" id="1676925"/>
    <lineage>
        <taxon>Eukaryota</taxon>
        <taxon>Metazoa</taxon>
        <taxon>Chordata</taxon>
        <taxon>Craniata</taxon>
        <taxon>Vertebrata</taxon>
        <taxon>Euteleostomi</taxon>
        <taxon>Actinopterygii</taxon>
        <taxon>Neopterygii</taxon>
        <taxon>Teleostei</taxon>
        <taxon>Osteoglossocephala</taxon>
        <taxon>Osteoglossomorpha</taxon>
        <taxon>Osteoglossiformes</taxon>
        <taxon>Mormyridae</taxon>
        <taxon>Paramormyrops</taxon>
    </lineage>
</organism>
<dbReference type="GeneTree" id="ENSGT00940000160931"/>
<dbReference type="FunFam" id="1.10.10.10:FF:000631">
    <property type="entry name" value="Interferon regulatory factor 7"/>
    <property type="match status" value="1"/>
</dbReference>
<dbReference type="AlphaFoldDB" id="A0A3B3R1T6"/>
<dbReference type="Gene3D" id="2.60.200.10">
    <property type="match status" value="1"/>
</dbReference>
<dbReference type="InterPro" id="IPR036390">
    <property type="entry name" value="WH_DNA-bd_sf"/>
</dbReference>
<keyword evidence="3" id="KW-1185">Reference proteome</keyword>
<dbReference type="SMART" id="SM01243">
    <property type="entry name" value="IRF-3"/>
    <property type="match status" value="1"/>
</dbReference>
<dbReference type="Proteomes" id="UP000261540">
    <property type="component" value="Unplaced"/>
</dbReference>
<name>A0A3B3R1T6_9TELE</name>
<dbReference type="InterPro" id="IPR017855">
    <property type="entry name" value="SMAD-like_dom_sf"/>
</dbReference>
<protein>
    <submittedName>
        <fullName evidence="2">Interferon regulatory factor 7</fullName>
    </submittedName>
</protein>
<dbReference type="Pfam" id="PF10401">
    <property type="entry name" value="IRF-3"/>
    <property type="match status" value="1"/>
</dbReference>
<dbReference type="SMART" id="SM00348">
    <property type="entry name" value="IRF"/>
    <property type="match status" value="1"/>
</dbReference>
<dbReference type="InterPro" id="IPR036388">
    <property type="entry name" value="WH-like_DNA-bd_sf"/>
</dbReference>
<dbReference type="InterPro" id="IPR001346">
    <property type="entry name" value="Interferon_reg_fact_DNA-bd_dom"/>
</dbReference>
<dbReference type="InterPro" id="IPR019471">
    <property type="entry name" value="Interferon_reg_factor-3"/>
</dbReference>
<dbReference type="GO" id="GO:0000981">
    <property type="term" value="F:DNA-binding transcription factor activity, RNA polymerase II-specific"/>
    <property type="evidence" value="ECO:0007669"/>
    <property type="project" value="TreeGrafter"/>
</dbReference>
<evidence type="ECO:0000313" key="2">
    <source>
        <dbReference type="Ensembl" id="ENSPKIP00000012338.1"/>
    </source>
</evidence>
<evidence type="ECO:0000259" key="1">
    <source>
        <dbReference type="PROSITE" id="PS51507"/>
    </source>
</evidence>
<dbReference type="CDD" id="cd00103">
    <property type="entry name" value="IRF"/>
    <property type="match status" value="1"/>
</dbReference>
<dbReference type="Gene3D" id="1.10.10.10">
    <property type="entry name" value="Winged helix-like DNA-binding domain superfamily/Winged helix DNA-binding domain"/>
    <property type="match status" value="1"/>
</dbReference>
<dbReference type="GO" id="GO:0045893">
    <property type="term" value="P:positive regulation of DNA-templated transcription"/>
    <property type="evidence" value="ECO:0007669"/>
    <property type="project" value="UniProtKB-ARBA"/>
</dbReference>
<reference evidence="2" key="1">
    <citation type="submission" date="2025-08" db="UniProtKB">
        <authorList>
            <consortium name="Ensembl"/>
        </authorList>
    </citation>
    <scope>IDENTIFICATION</scope>
</reference>
<evidence type="ECO:0000313" key="3">
    <source>
        <dbReference type="Proteomes" id="UP000261540"/>
    </source>
</evidence>
<dbReference type="Ensembl" id="ENSPKIT00000036729.1">
    <property type="protein sequence ID" value="ENSPKIP00000012338.1"/>
    <property type="gene ID" value="ENSPKIG00000000159.1"/>
</dbReference>
<dbReference type="SUPFAM" id="SSF49879">
    <property type="entry name" value="SMAD/FHA domain"/>
    <property type="match status" value="1"/>
</dbReference>
<proteinExistence type="predicted"/>
<dbReference type="PANTHER" id="PTHR11949">
    <property type="entry name" value="INTERFERON REGULATORY FACTOR"/>
    <property type="match status" value="1"/>
</dbReference>
<dbReference type="PRINTS" id="PR00267">
    <property type="entry name" value="INTFRNREGFCT"/>
</dbReference>
<dbReference type="GO" id="GO:0005634">
    <property type="term" value="C:nucleus"/>
    <property type="evidence" value="ECO:0007669"/>
    <property type="project" value="TreeGrafter"/>
</dbReference>
<dbReference type="GO" id="GO:0000978">
    <property type="term" value="F:RNA polymerase II cis-regulatory region sequence-specific DNA binding"/>
    <property type="evidence" value="ECO:0007669"/>
    <property type="project" value="TreeGrafter"/>
</dbReference>
<feature type="domain" description="IRF tryptophan pentad repeat" evidence="1">
    <location>
        <begin position="5"/>
        <end position="107"/>
    </location>
</feature>
<reference evidence="2" key="2">
    <citation type="submission" date="2025-09" db="UniProtKB">
        <authorList>
            <consortium name="Ensembl"/>
        </authorList>
    </citation>
    <scope>IDENTIFICATION</scope>
</reference>
<dbReference type="PANTHER" id="PTHR11949:SF2">
    <property type="entry name" value="INTERFERON REGULATORY FACTOR 7"/>
    <property type="match status" value="1"/>
</dbReference>